<proteinExistence type="predicted"/>
<dbReference type="PROSITE" id="PS51367">
    <property type="entry name" value="THAUMATIN_2"/>
    <property type="match status" value="1"/>
</dbReference>
<evidence type="ECO:0000313" key="3">
    <source>
        <dbReference type="Proteomes" id="UP000604046"/>
    </source>
</evidence>
<organism evidence="2 3">
    <name type="scientific">Symbiodinium natans</name>
    <dbReference type="NCBI Taxonomy" id="878477"/>
    <lineage>
        <taxon>Eukaryota</taxon>
        <taxon>Sar</taxon>
        <taxon>Alveolata</taxon>
        <taxon>Dinophyceae</taxon>
        <taxon>Suessiales</taxon>
        <taxon>Symbiodiniaceae</taxon>
        <taxon>Symbiodinium</taxon>
    </lineage>
</organism>
<gene>
    <name evidence="2" type="primary">TL1</name>
    <name evidence="2" type="ORF">SNAT2548_LOCUS10454</name>
</gene>
<keyword evidence="1" id="KW-0732">Signal</keyword>
<dbReference type="PANTHER" id="PTHR31013">
    <property type="entry name" value="THAUMATIN FAMILY PROTEIN-RELATED"/>
    <property type="match status" value="1"/>
</dbReference>
<dbReference type="OrthoDB" id="10267197at2759"/>
<accession>A0A812LB63</accession>
<feature type="chain" id="PRO_5032865253" evidence="1">
    <location>
        <begin position="19"/>
        <end position="362"/>
    </location>
</feature>
<comment type="caution">
    <text evidence="2">The sequence shown here is derived from an EMBL/GenBank/DDBJ whole genome shotgun (WGS) entry which is preliminary data.</text>
</comment>
<dbReference type="SUPFAM" id="SSF49870">
    <property type="entry name" value="Osmotin, thaumatin-like protein"/>
    <property type="match status" value="1"/>
</dbReference>
<keyword evidence="3" id="KW-1185">Reference proteome</keyword>
<name>A0A812LB63_9DINO</name>
<dbReference type="PANTHER" id="PTHR31013:SF2">
    <property type="entry name" value="THAUMATIN-LIKE PROTEIN"/>
    <property type="match status" value="1"/>
</dbReference>
<dbReference type="InterPro" id="IPR037176">
    <property type="entry name" value="Osmotin/thaumatin-like_sf"/>
</dbReference>
<sequence length="362" mass="38699">MAWEHAWLLAMLLLAGLGLQGCKNITKIDTDLVLNLPPPPTPIPLAVIPLPIETSQRPLPPLPPVTSSPPSHPLQLAPIAPQPVVAPPESVALPRLIVWNNCSKLPIWIASSANVPQPATRNVRILPGQSYSFYIPNAGLSSTRFWPKAWCDDQGQKCVLGSSGGDGQDCPDGGCAPPIDSKFEASFGAVGVDCATKNEGCDWFDTSAVDGYSLPYKLEMSSHCPQAKKIDCLGLSLADCPADEWLGDVGNQDLRVWDHLSSKVVGCYSPCGKLSYSNWGNKVGQNAPNSDVAKMYCCPTPPVSPQQCRTGPVEQTAFVKLIHEKCANVYGYAYDDAVGLQVCPAGTTYTWTLGCPTEVVQG</sequence>
<dbReference type="AlphaFoldDB" id="A0A812LB63"/>
<dbReference type="EMBL" id="CAJNDS010000868">
    <property type="protein sequence ID" value="CAE7238297.1"/>
    <property type="molecule type" value="Genomic_DNA"/>
</dbReference>
<dbReference type="InterPro" id="IPR001938">
    <property type="entry name" value="Thaumatin"/>
</dbReference>
<dbReference type="SMART" id="SM00205">
    <property type="entry name" value="THN"/>
    <property type="match status" value="1"/>
</dbReference>
<evidence type="ECO:0000313" key="2">
    <source>
        <dbReference type="EMBL" id="CAE7238297.1"/>
    </source>
</evidence>
<protein>
    <submittedName>
        <fullName evidence="2">TL1 protein</fullName>
    </submittedName>
</protein>
<dbReference type="Pfam" id="PF00314">
    <property type="entry name" value="Thaumatin"/>
    <property type="match status" value="1"/>
</dbReference>
<evidence type="ECO:0000256" key="1">
    <source>
        <dbReference type="SAM" id="SignalP"/>
    </source>
</evidence>
<dbReference type="Gene3D" id="2.60.110.10">
    <property type="entry name" value="Thaumatin"/>
    <property type="match status" value="1"/>
</dbReference>
<dbReference type="Proteomes" id="UP000604046">
    <property type="component" value="Unassembled WGS sequence"/>
</dbReference>
<feature type="signal peptide" evidence="1">
    <location>
        <begin position="1"/>
        <end position="18"/>
    </location>
</feature>
<reference evidence="2" key="1">
    <citation type="submission" date="2021-02" db="EMBL/GenBank/DDBJ databases">
        <authorList>
            <person name="Dougan E. K."/>
            <person name="Rhodes N."/>
            <person name="Thang M."/>
            <person name="Chan C."/>
        </authorList>
    </citation>
    <scope>NUCLEOTIDE SEQUENCE</scope>
</reference>